<dbReference type="EMBL" id="KD051951">
    <property type="protein sequence ID" value="EMS64819.1"/>
    <property type="molecule type" value="Genomic_DNA"/>
</dbReference>
<organism evidence="1">
    <name type="scientific">Triticum urartu</name>
    <name type="common">Red wild einkorn</name>
    <name type="synonym">Crithodium urartu</name>
    <dbReference type="NCBI Taxonomy" id="4572"/>
    <lineage>
        <taxon>Eukaryota</taxon>
        <taxon>Viridiplantae</taxon>
        <taxon>Streptophyta</taxon>
        <taxon>Embryophyta</taxon>
        <taxon>Tracheophyta</taxon>
        <taxon>Spermatophyta</taxon>
        <taxon>Magnoliopsida</taxon>
        <taxon>Liliopsida</taxon>
        <taxon>Poales</taxon>
        <taxon>Poaceae</taxon>
        <taxon>BOP clade</taxon>
        <taxon>Pooideae</taxon>
        <taxon>Triticodae</taxon>
        <taxon>Triticeae</taxon>
        <taxon>Triticinae</taxon>
        <taxon>Triticum</taxon>
    </lineage>
</organism>
<evidence type="ECO:0000313" key="1">
    <source>
        <dbReference type="EMBL" id="EMS64819.1"/>
    </source>
</evidence>
<name>M8AUV7_TRIUA</name>
<gene>
    <name evidence="1" type="ORF">TRIUR3_32727</name>
</gene>
<accession>M8AUV7</accession>
<sequence>MAAALVNDEFGGDLREQHSDLASVHSTQSTLASADSFTMAAALVRERKRM</sequence>
<protein>
    <submittedName>
        <fullName evidence="1">Uncharacterized protein</fullName>
    </submittedName>
</protein>
<dbReference type="AlphaFoldDB" id="M8AUV7"/>
<proteinExistence type="predicted"/>
<reference evidence="1" key="1">
    <citation type="journal article" date="2013" name="Nature">
        <title>Draft genome of the wheat A-genome progenitor Triticum urartu.</title>
        <authorList>
            <person name="Ling H.Q."/>
            <person name="Zhao S."/>
            <person name="Liu D."/>
            <person name="Wang J."/>
            <person name="Sun H."/>
            <person name="Zhang C."/>
            <person name="Fan H."/>
            <person name="Li D."/>
            <person name="Dong L."/>
            <person name="Tao Y."/>
            <person name="Gao C."/>
            <person name="Wu H."/>
            <person name="Li Y."/>
            <person name="Cui Y."/>
            <person name="Guo X."/>
            <person name="Zheng S."/>
            <person name="Wang B."/>
            <person name="Yu K."/>
            <person name="Liang Q."/>
            <person name="Yang W."/>
            <person name="Lou X."/>
            <person name="Chen J."/>
            <person name="Feng M."/>
            <person name="Jian J."/>
            <person name="Zhang X."/>
            <person name="Luo G."/>
            <person name="Jiang Y."/>
            <person name="Liu J."/>
            <person name="Wang Z."/>
            <person name="Sha Y."/>
            <person name="Zhang B."/>
            <person name="Wu H."/>
            <person name="Tang D."/>
            <person name="Shen Q."/>
            <person name="Xue P."/>
            <person name="Zou S."/>
            <person name="Wang X."/>
            <person name="Liu X."/>
            <person name="Wang F."/>
            <person name="Yang Y."/>
            <person name="An X."/>
            <person name="Dong Z."/>
            <person name="Zhang K."/>
            <person name="Zhang X."/>
            <person name="Luo M.C."/>
            <person name="Dvorak J."/>
            <person name="Tong Y."/>
            <person name="Wang J."/>
            <person name="Yang H."/>
            <person name="Li Z."/>
            <person name="Wang D."/>
            <person name="Zhang A."/>
            <person name="Wang J."/>
        </authorList>
    </citation>
    <scope>NUCLEOTIDE SEQUENCE</scope>
</reference>